<dbReference type="InterPro" id="IPR017853">
    <property type="entry name" value="GH"/>
</dbReference>
<keyword evidence="2 7" id="KW-0378">Hydrolase</keyword>
<comment type="similarity">
    <text evidence="8">Belongs to the glycosyl hydrolase 18 family.</text>
</comment>
<evidence type="ECO:0000256" key="4">
    <source>
        <dbReference type="ARBA" id="ARBA00023277"/>
    </source>
</evidence>
<comment type="caution">
    <text evidence="11">The sequence shown here is derived from an EMBL/GenBank/DDBJ whole genome shotgun (WGS) entry which is preliminary data.</text>
</comment>
<evidence type="ECO:0000256" key="7">
    <source>
        <dbReference type="RuleBase" id="RU000489"/>
    </source>
</evidence>
<dbReference type="SUPFAM" id="SSF54556">
    <property type="entry name" value="Chitinase insertion domain"/>
    <property type="match status" value="1"/>
</dbReference>
<gene>
    <name evidence="11" type="ORF">BDN70DRAFT_875842</name>
</gene>
<comment type="catalytic activity">
    <reaction evidence="1">
        <text>Random endo-hydrolysis of N-acetyl-beta-D-glucosaminide (1-&gt;4)-beta-linkages in chitin and chitodextrins.</text>
        <dbReference type="EC" id="3.2.1.14"/>
    </reaction>
</comment>
<dbReference type="GO" id="GO:0008843">
    <property type="term" value="F:endochitinase activity"/>
    <property type="evidence" value="ECO:0007669"/>
    <property type="project" value="UniProtKB-EC"/>
</dbReference>
<evidence type="ECO:0000256" key="2">
    <source>
        <dbReference type="ARBA" id="ARBA00022801"/>
    </source>
</evidence>
<dbReference type="InterPro" id="IPR001223">
    <property type="entry name" value="Glyco_hydro18_cat"/>
</dbReference>
<dbReference type="OrthoDB" id="73875at2759"/>
<dbReference type="GO" id="GO:0000272">
    <property type="term" value="P:polysaccharide catabolic process"/>
    <property type="evidence" value="ECO:0007669"/>
    <property type="project" value="UniProtKB-KW"/>
</dbReference>
<dbReference type="GO" id="GO:0005576">
    <property type="term" value="C:extracellular region"/>
    <property type="evidence" value="ECO:0007669"/>
    <property type="project" value="TreeGrafter"/>
</dbReference>
<feature type="chain" id="PRO_5040407329" evidence="9">
    <location>
        <begin position="19"/>
        <end position="415"/>
    </location>
</feature>
<evidence type="ECO:0000256" key="1">
    <source>
        <dbReference type="ARBA" id="ARBA00000822"/>
    </source>
</evidence>
<accession>A0A9P6D385</accession>
<dbReference type="SUPFAM" id="SSF51445">
    <property type="entry name" value="(Trans)glycosidases"/>
    <property type="match status" value="1"/>
</dbReference>
<name>A0A9P6D385_9AGAR</name>
<dbReference type="Gene3D" id="3.20.20.80">
    <property type="entry name" value="Glycosidases"/>
    <property type="match status" value="1"/>
</dbReference>
<organism evidence="11 12">
    <name type="scientific">Pholiota conissans</name>
    <dbReference type="NCBI Taxonomy" id="109636"/>
    <lineage>
        <taxon>Eukaryota</taxon>
        <taxon>Fungi</taxon>
        <taxon>Dikarya</taxon>
        <taxon>Basidiomycota</taxon>
        <taxon>Agaricomycotina</taxon>
        <taxon>Agaricomycetes</taxon>
        <taxon>Agaricomycetidae</taxon>
        <taxon>Agaricales</taxon>
        <taxon>Agaricineae</taxon>
        <taxon>Strophariaceae</taxon>
        <taxon>Pholiota</taxon>
    </lineage>
</organism>
<dbReference type="Gene3D" id="3.10.50.10">
    <property type="match status" value="1"/>
</dbReference>
<protein>
    <submittedName>
        <fullName evidence="11">Glycoside hydrolase family 18 protein</fullName>
    </submittedName>
</protein>
<feature type="domain" description="GH18" evidence="10">
    <location>
        <begin position="30"/>
        <end position="415"/>
    </location>
</feature>
<evidence type="ECO:0000256" key="5">
    <source>
        <dbReference type="ARBA" id="ARBA00023295"/>
    </source>
</evidence>
<keyword evidence="9" id="KW-0732">Signal</keyword>
<evidence type="ECO:0000256" key="3">
    <source>
        <dbReference type="ARBA" id="ARBA00023024"/>
    </source>
</evidence>
<dbReference type="PANTHER" id="PTHR11177">
    <property type="entry name" value="CHITINASE"/>
    <property type="match status" value="1"/>
</dbReference>
<feature type="signal peptide" evidence="9">
    <location>
        <begin position="1"/>
        <end position="18"/>
    </location>
</feature>
<evidence type="ECO:0000259" key="10">
    <source>
        <dbReference type="PROSITE" id="PS51910"/>
    </source>
</evidence>
<evidence type="ECO:0000313" key="11">
    <source>
        <dbReference type="EMBL" id="KAF9481870.1"/>
    </source>
</evidence>
<dbReference type="EMBL" id="MU155173">
    <property type="protein sequence ID" value="KAF9481870.1"/>
    <property type="molecule type" value="Genomic_DNA"/>
</dbReference>
<dbReference type="InterPro" id="IPR050314">
    <property type="entry name" value="Glycosyl_Hydrlase_18"/>
</dbReference>
<keyword evidence="4" id="KW-0119">Carbohydrate metabolism</keyword>
<dbReference type="GO" id="GO:0008061">
    <property type="term" value="F:chitin binding"/>
    <property type="evidence" value="ECO:0007669"/>
    <property type="project" value="InterPro"/>
</dbReference>
<dbReference type="Proteomes" id="UP000807469">
    <property type="component" value="Unassembled WGS sequence"/>
</dbReference>
<evidence type="ECO:0000256" key="8">
    <source>
        <dbReference type="RuleBase" id="RU004453"/>
    </source>
</evidence>
<dbReference type="InterPro" id="IPR001579">
    <property type="entry name" value="Glyco_hydro_18_chit_AS"/>
</dbReference>
<evidence type="ECO:0000256" key="6">
    <source>
        <dbReference type="ARBA" id="ARBA00023326"/>
    </source>
</evidence>
<dbReference type="PROSITE" id="PS01095">
    <property type="entry name" value="GH18_1"/>
    <property type="match status" value="1"/>
</dbReference>
<dbReference type="Pfam" id="PF00704">
    <property type="entry name" value="Glyco_hydro_18"/>
    <property type="match status" value="1"/>
</dbReference>
<dbReference type="PANTHER" id="PTHR11177:SF392">
    <property type="entry name" value="HAP41P"/>
    <property type="match status" value="1"/>
</dbReference>
<keyword evidence="5 7" id="KW-0326">Glycosidase</keyword>
<keyword evidence="3" id="KW-0146">Chitin degradation</keyword>
<dbReference type="InterPro" id="IPR011583">
    <property type="entry name" value="Chitinase_II/V-like_cat"/>
</dbReference>
<dbReference type="InterPro" id="IPR029070">
    <property type="entry name" value="Chitinase_insertion_sf"/>
</dbReference>
<dbReference type="AlphaFoldDB" id="A0A9P6D385"/>
<evidence type="ECO:0000313" key="12">
    <source>
        <dbReference type="Proteomes" id="UP000807469"/>
    </source>
</evidence>
<keyword evidence="12" id="KW-1185">Reference proteome</keyword>
<sequence length="415" mass="44236">MLKLLYLCIPLGFSTVYGFQGFTTKSKGSTVAAAWYAGWHADAGFPLSNVSWAKYTHLTYSFAETTADTHALDLSGSDPSLLPQFVSEAHKNGVKALVSIGGWTGSRGFSTNVGSAQNRTTFVKTVTNFAKKYKLDGLDFDWEYPANQGIGCNAISPKDTTNFLSFLQELRKDPVGSGLILTAATSIVPFFGPDGNPLTDVSGFSKVLDWIAIMNYDIWGPWSPTVGPNAPLNDTCASSQNQAGSAVSAVRQWNKAGIPVDQIVLGVAAYGHSFQVSKANAFKPGSTTAIAAFPAFNTSAHPSGDSWDDAAGVDVCGNPQTAGGNIDFWGLVQLGYLNADGTPKTNIAYRFDTCSQTPYVYNTKTEIMVSFDNAQSFAAKGKFIKNTGLRGFAMWEAGGDFKDTLLNSIRTGAGL</sequence>
<keyword evidence="6" id="KW-0624">Polysaccharide degradation</keyword>
<dbReference type="SMART" id="SM00636">
    <property type="entry name" value="Glyco_18"/>
    <property type="match status" value="1"/>
</dbReference>
<dbReference type="PROSITE" id="PS51910">
    <property type="entry name" value="GH18_2"/>
    <property type="match status" value="1"/>
</dbReference>
<dbReference type="GO" id="GO:0006032">
    <property type="term" value="P:chitin catabolic process"/>
    <property type="evidence" value="ECO:0007669"/>
    <property type="project" value="UniProtKB-KW"/>
</dbReference>
<proteinExistence type="inferred from homology"/>
<reference evidence="11" key="1">
    <citation type="submission" date="2020-11" db="EMBL/GenBank/DDBJ databases">
        <authorList>
            <consortium name="DOE Joint Genome Institute"/>
            <person name="Ahrendt S."/>
            <person name="Riley R."/>
            <person name="Andreopoulos W."/>
            <person name="Labutti K."/>
            <person name="Pangilinan J."/>
            <person name="Ruiz-Duenas F.J."/>
            <person name="Barrasa J.M."/>
            <person name="Sanchez-Garcia M."/>
            <person name="Camarero S."/>
            <person name="Miyauchi S."/>
            <person name="Serrano A."/>
            <person name="Linde D."/>
            <person name="Babiker R."/>
            <person name="Drula E."/>
            <person name="Ayuso-Fernandez I."/>
            <person name="Pacheco R."/>
            <person name="Padilla G."/>
            <person name="Ferreira P."/>
            <person name="Barriuso J."/>
            <person name="Kellner H."/>
            <person name="Castanera R."/>
            <person name="Alfaro M."/>
            <person name="Ramirez L."/>
            <person name="Pisabarro A.G."/>
            <person name="Kuo A."/>
            <person name="Tritt A."/>
            <person name="Lipzen A."/>
            <person name="He G."/>
            <person name="Yan M."/>
            <person name="Ng V."/>
            <person name="Cullen D."/>
            <person name="Martin F."/>
            <person name="Rosso M.-N."/>
            <person name="Henrissat B."/>
            <person name="Hibbett D."/>
            <person name="Martinez A.T."/>
            <person name="Grigoriev I.V."/>
        </authorList>
    </citation>
    <scope>NUCLEOTIDE SEQUENCE</scope>
    <source>
        <strain evidence="11">CIRM-BRFM 674</strain>
    </source>
</reference>
<evidence type="ECO:0000256" key="9">
    <source>
        <dbReference type="SAM" id="SignalP"/>
    </source>
</evidence>